<reference evidence="2" key="2">
    <citation type="journal article" date="2023" name="IMA Fungus">
        <title>Comparative genomic study of the Penicillium genus elucidates a diverse pangenome and 15 lateral gene transfer events.</title>
        <authorList>
            <person name="Petersen C."/>
            <person name="Sorensen T."/>
            <person name="Nielsen M.R."/>
            <person name="Sondergaard T.E."/>
            <person name="Sorensen J.L."/>
            <person name="Fitzpatrick D.A."/>
            <person name="Frisvad J.C."/>
            <person name="Nielsen K.L."/>
        </authorList>
    </citation>
    <scope>NUCLEOTIDE SEQUENCE</scope>
    <source>
        <strain evidence="2">IBT 16125</strain>
    </source>
</reference>
<gene>
    <name evidence="2" type="ORF">N7458_004330</name>
</gene>
<keyword evidence="3" id="KW-1185">Reference proteome</keyword>
<evidence type="ECO:0000256" key="1">
    <source>
        <dbReference type="SAM" id="MobiDB-lite"/>
    </source>
</evidence>
<name>A0AAD6G4W1_9EURO</name>
<feature type="compositionally biased region" description="Basic and acidic residues" evidence="1">
    <location>
        <begin position="139"/>
        <end position="156"/>
    </location>
</feature>
<feature type="region of interest" description="Disordered" evidence="1">
    <location>
        <begin position="136"/>
        <end position="166"/>
    </location>
</feature>
<dbReference type="AlphaFoldDB" id="A0AAD6G4W1"/>
<feature type="region of interest" description="Disordered" evidence="1">
    <location>
        <begin position="1"/>
        <end position="25"/>
    </location>
</feature>
<dbReference type="EMBL" id="JAPVEA010000004">
    <property type="protein sequence ID" value="KAJ5456066.1"/>
    <property type="molecule type" value="Genomic_DNA"/>
</dbReference>
<comment type="caution">
    <text evidence="2">The sequence shown here is derived from an EMBL/GenBank/DDBJ whole genome shotgun (WGS) entry which is preliminary data.</text>
</comment>
<evidence type="ECO:0000313" key="3">
    <source>
        <dbReference type="Proteomes" id="UP001213681"/>
    </source>
</evidence>
<protein>
    <submittedName>
        <fullName evidence="2">Uncharacterized protein</fullName>
    </submittedName>
</protein>
<sequence>MSKINNTHDTTYEFQSTKASQINYEPKDPPLRLVAGDDGGHANNSHIFLLDYARVVRQAQNVSFPESLPKEGWCWAQASSLSSPFLHERPPGEELTESKIEMETGKLSGPMSNSASATRDAFESLAKLESVAAPFASKSKSDGGGHKAISHQKEAHLPVLPVQPSQ</sequence>
<reference evidence="2" key="1">
    <citation type="submission" date="2022-12" db="EMBL/GenBank/DDBJ databases">
        <authorList>
            <person name="Petersen C."/>
        </authorList>
    </citation>
    <scope>NUCLEOTIDE SEQUENCE</scope>
    <source>
        <strain evidence="2">IBT 16125</strain>
    </source>
</reference>
<dbReference type="RefSeq" id="XP_056768439.1">
    <property type="nucleotide sequence ID" value="XM_056907712.1"/>
</dbReference>
<accession>A0AAD6G4W1</accession>
<feature type="compositionally biased region" description="Polar residues" evidence="1">
    <location>
        <begin position="1"/>
        <end position="23"/>
    </location>
</feature>
<proteinExistence type="predicted"/>
<evidence type="ECO:0000313" key="2">
    <source>
        <dbReference type="EMBL" id="KAJ5456066.1"/>
    </source>
</evidence>
<organism evidence="2 3">
    <name type="scientific">Penicillium daleae</name>
    <dbReference type="NCBI Taxonomy" id="63821"/>
    <lineage>
        <taxon>Eukaryota</taxon>
        <taxon>Fungi</taxon>
        <taxon>Dikarya</taxon>
        <taxon>Ascomycota</taxon>
        <taxon>Pezizomycotina</taxon>
        <taxon>Eurotiomycetes</taxon>
        <taxon>Eurotiomycetidae</taxon>
        <taxon>Eurotiales</taxon>
        <taxon>Aspergillaceae</taxon>
        <taxon>Penicillium</taxon>
    </lineage>
</organism>
<dbReference type="Proteomes" id="UP001213681">
    <property type="component" value="Unassembled WGS sequence"/>
</dbReference>
<dbReference type="GeneID" id="81597955"/>